<evidence type="ECO:0000313" key="2">
    <source>
        <dbReference type="EMBL" id="MPN50358.1"/>
    </source>
</evidence>
<dbReference type="EMBL" id="VSSQ01114474">
    <property type="protein sequence ID" value="MPN50358.1"/>
    <property type="molecule type" value="Genomic_DNA"/>
</dbReference>
<sequence length="71" mass="7974">MTDKRLCKIDELGGNLRLFHDVSGQYKEWDGQQHKLIAGGKIVDCHHVKAHAGTKQRNQAGNSQAGRDRHI</sequence>
<name>A0A645IGC2_9ZZZZ</name>
<feature type="region of interest" description="Disordered" evidence="1">
    <location>
        <begin position="50"/>
        <end position="71"/>
    </location>
</feature>
<protein>
    <submittedName>
        <fullName evidence="2">Uncharacterized protein</fullName>
    </submittedName>
</protein>
<feature type="compositionally biased region" description="Polar residues" evidence="1">
    <location>
        <begin position="55"/>
        <end position="65"/>
    </location>
</feature>
<organism evidence="2">
    <name type="scientific">bioreactor metagenome</name>
    <dbReference type="NCBI Taxonomy" id="1076179"/>
    <lineage>
        <taxon>unclassified sequences</taxon>
        <taxon>metagenomes</taxon>
        <taxon>ecological metagenomes</taxon>
    </lineage>
</organism>
<comment type="caution">
    <text evidence="2">The sequence shown here is derived from an EMBL/GenBank/DDBJ whole genome shotgun (WGS) entry which is preliminary data.</text>
</comment>
<gene>
    <name evidence="2" type="ORF">SDC9_197984</name>
</gene>
<accession>A0A645IGC2</accession>
<reference evidence="2" key="1">
    <citation type="submission" date="2019-08" db="EMBL/GenBank/DDBJ databases">
        <authorList>
            <person name="Kucharzyk K."/>
            <person name="Murdoch R.W."/>
            <person name="Higgins S."/>
            <person name="Loffler F."/>
        </authorList>
    </citation>
    <scope>NUCLEOTIDE SEQUENCE</scope>
</reference>
<evidence type="ECO:0000256" key="1">
    <source>
        <dbReference type="SAM" id="MobiDB-lite"/>
    </source>
</evidence>
<proteinExistence type="predicted"/>
<dbReference type="AlphaFoldDB" id="A0A645IGC2"/>